<accession>A0A2C5YS23</accession>
<dbReference type="AlphaFoldDB" id="A0A2C5YS23"/>
<protein>
    <submittedName>
        <fullName evidence="3">Uncharacterized protein</fullName>
    </submittedName>
</protein>
<gene>
    <name evidence="3" type="ORF">CDD80_5808</name>
</gene>
<keyword evidence="2" id="KW-0732">Signal</keyword>
<sequence length="150" mass="15349">MLRLLYLAVLVSAAAVDNWSNDIHALLPTGSQDPIPSLTNFRADAASKPPFGKILTSADASPWAVASSTVPLATSASRQQSVYPTAGPRRSTSLESSVSTTASSTSETSPAESTVNGPAAATSTSGSAASNPSRFFKNVVAGVVLHLVLY</sequence>
<feature type="compositionally biased region" description="Low complexity" evidence="1">
    <location>
        <begin position="91"/>
        <end position="130"/>
    </location>
</feature>
<keyword evidence="4" id="KW-1185">Reference proteome</keyword>
<evidence type="ECO:0000313" key="4">
    <source>
        <dbReference type="Proteomes" id="UP000226431"/>
    </source>
</evidence>
<feature type="region of interest" description="Disordered" evidence="1">
    <location>
        <begin position="72"/>
        <end position="130"/>
    </location>
</feature>
<dbReference type="EMBL" id="NJES01000006">
    <property type="protein sequence ID" value="PHH80888.1"/>
    <property type="molecule type" value="Genomic_DNA"/>
</dbReference>
<evidence type="ECO:0000256" key="1">
    <source>
        <dbReference type="SAM" id="MobiDB-lite"/>
    </source>
</evidence>
<feature type="chain" id="PRO_5012880470" evidence="2">
    <location>
        <begin position="16"/>
        <end position="150"/>
    </location>
</feature>
<dbReference type="Proteomes" id="UP000226431">
    <property type="component" value="Unassembled WGS sequence"/>
</dbReference>
<evidence type="ECO:0000256" key="2">
    <source>
        <dbReference type="SAM" id="SignalP"/>
    </source>
</evidence>
<feature type="signal peptide" evidence="2">
    <location>
        <begin position="1"/>
        <end position="15"/>
    </location>
</feature>
<organism evidence="3 4">
    <name type="scientific">Ophiocordyceps camponoti-rufipedis</name>
    <dbReference type="NCBI Taxonomy" id="2004952"/>
    <lineage>
        <taxon>Eukaryota</taxon>
        <taxon>Fungi</taxon>
        <taxon>Dikarya</taxon>
        <taxon>Ascomycota</taxon>
        <taxon>Pezizomycotina</taxon>
        <taxon>Sordariomycetes</taxon>
        <taxon>Hypocreomycetidae</taxon>
        <taxon>Hypocreales</taxon>
        <taxon>Ophiocordycipitaceae</taxon>
        <taxon>Ophiocordyceps</taxon>
    </lineage>
</organism>
<comment type="caution">
    <text evidence="3">The sequence shown here is derived from an EMBL/GenBank/DDBJ whole genome shotgun (WGS) entry which is preliminary data.</text>
</comment>
<evidence type="ECO:0000313" key="3">
    <source>
        <dbReference type="EMBL" id="PHH80888.1"/>
    </source>
</evidence>
<reference evidence="3 4" key="1">
    <citation type="submission" date="2017-06" db="EMBL/GenBank/DDBJ databases">
        <title>Ant-infecting Ophiocordyceps genomes reveal a high diversity of potential behavioral manipulation genes and a possible major role for enterotoxins.</title>
        <authorList>
            <person name="De Bekker C."/>
            <person name="Evans H.C."/>
            <person name="Brachmann A."/>
            <person name="Hughes D.P."/>
        </authorList>
    </citation>
    <scope>NUCLEOTIDE SEQUENCE [LARGE SCALE GENOMIC DNA]</scope>
    <source>
        <strain evidence="3 4">Map16</strain>
    </source>
</reference>
<name>A0A2C5YS23_9HYPO</name>
<proteinExistence type="predicted"/>
<feature type="compositionally biased region" description="Polar residues" evidence="1">
    <location>
        <begin position="72"/>
        <end position="83"/>
    </location>
</feature>